<dbReference type="GO" id="GO:0005886">
    <property type="term" value="C:plasma membrane"/>
    <property type="evidence" value="ECO:0007669"/>
    <property type="project" value="TreeGrafter"/>
</dbReference>
<dbReference type="GO" id="GO:0008718">
    <property type="term" value="F:D-amino-acid dehydrogenase activity"/>
    <property type="evidence" value="ECO:0007669"/>
    <property type="project" value="TreeGrafter"/>
</dbReference>
<dbReference type="PANTHER" id="PTHR13847:SF280">
    <property type="entry name" value="D-AMINO ACID DEHYDROGENASE"/>
    <property type="match status" value="1"/>
</dbReference>
<dbReference type="RefSeq" id="WP_119110459.1">
    <property type="nucleotide sequence ID" value="NZ_QXJC01000011.1"/>
</dbReference>
<evidence type="ECO:0000259" key="3">
    <source>
        <dbReference type="Pfam" id="PF01266"/>
    </source>
</evidence>
<dbReference type="SUPFAM" id="SSF54373">
    <property type="entry name" value="FAD-linked reductases, C-terminal domain"/>
    <property type="match status" value="1"/>
</dbReference>
<gene>
    <name evidence="4" type="ORF">D3F03_16090</name>
</gene>
<sequence length="419" mass="43802">MKIAIVGAGVVGVSSAYELARAGHAVTVFERRSSVAEESSFAPGAVLGAGLLAPWAMPGAMAAPSLVGSGIRVRTRGATVAELRWLWNWRSAARAALRSSEPSPAMRALAKLAQFSQQCFLETTEALELDLERSQGALVLLQDEQGAAPLRAAVTALRDAGTALHEIGAEAARHIEPGLAEAERLTIALHLPQAEAANCRQFTSALRQAAQRLGVVFEFQAEVARLSPSSARMALHLQGETQPRPFDAAVLCTGAHTARLAEPLGLHLGLVALWGSSLTAPLREDAAAPQGVVIDVARQVTIARLGQRVRVAGGAELGQSDGTPHPATVRQLHEALDAWFPGSTQRAGMQLWRGARPMRPGGLPALGASGVPGLWLNLGHGGYGWSLASGCARLLSEMLSGQTCAWAASELAHFSAAKA</sequence>
<evidence type="ECO:0000313" key="5">
    <source>
        <dbReference type="Proteomes" id="UP000266302"/>
    </source>
</evidence>
<dbReference type="Gene3D" id="3.50.50.60">
    <property type="entry name" value="FAD/NAD(P)-binding domain"/>
    <property type="match status" value="2"/>
</dbReference>
<keyword evidence="2" id="KW-0560">Oxidoreductase</keyword>
<dbReference type="InterPro" id="IPR006076">
    <property type="entry name" value="FAD-dep_OxRdtase"/>
</dbReference>
<dbReference type="GO" id="GO:0005737">
    <property type="term" value="C:cytoplasm"/>
    <property type="evidence" value="ECO:0007669"/>
    <property type="project" value="TreeGrafter"/>
</dbReference>
<evidence type="ECO:0000256" key="1">
    <source>
        <dbReference type="ARBA" id="ARBA00009410"/>
    </source>
</evidence>
<feature type="domain" description="FAD dependent oxidoreductase" evidence="3">
    <location>
        <begin position="2"/>
        <end position="398"/>
    </location>
</feature>
<proteinExistence type="inferred from homology"/>
<dbReference type="InterPro" id="IPR036188">
    <property type="entry name" value="FAD/NAD-bd_sf"/>
</dbReference>
<organism evidence="4 5">
    <name type="scientific">Simplicispira hankyongi</name>
    <dbReference type="NCBI Taxonomy" id="2315688"/>
    <lineage>
        <taxon>Bacteria</taxon>
        <taxon>Pseudomonadati</taxon>
        <taxon>Pseudomonadota</taxon>
        <taxon>Betaproteobacteria</taxon>
        <taxon>Burkholderiales</taxon>
        <taxon>Comamonadaceae</taxon>
        <taxon>Simplicispira</taxon>
    </lineage>
</organism>
<dbReference type="GO" id="GO:0055130">
    <property type="term" value="P:D-alanine catabolic process"/>
    <property type="evidence" value="ECO:0007669"/>
    <property type="project" value="TreeGrafter"/>
</dbReference>
<evidence type="ECO:0000313" key="4">
    <source>
        <dbReference type="EMBL" id="RID97034.1"/>
    </source>
</evidence>
<dbReference type="Gene3D" id="3.30.9.10">
    <property type="entry name" value="D-Amino Acid Oxidase, subunit A, domain 2"/>
    <property type="match status" value="1"/>
</dbReference>
<evidence type="ECO:0000256" key="2">
    <source>
        <dbReference type="ARBA" id="ARBA00023002"/>
    </source>
</evidence>
<dbReference type="EMBL" id="QXJC01000011">
    <property type="protein sequence ID" value="RID97034.1"/>
    <property type="molecule type" value="Genomic_DNA"/>
</dbReference>
<reference evidence="4 5" key="1">
    <citation type="submission" date="2018-09" db="EMBL/GenBank/DDBJ databases">
        <title>Draft genome of Simplicispira sp. NY-02.</title>
        <authorList>
            <person name="Im W.T."/>
        </authorList>
    </citation>
    <scope>NUCLEOTIDE SEQUENCE [LARGE SCALE GENOMIC DNA]</scope>
    <source>
        <strain evidence="4 5">NY-02</strain>
    </source>
</reference>
<dbReference type="SUPFAM" id="SSF51905">
    <property type="entry name" value="FAD/NAD(P)-binding domain"/>
    <property type="match status" value="1"/>
</dbReference>
<comment type="similarity">
    <text evidence="1">Belongs to the DadA oxidoreductase family.</text>
</comment>
<dbReference type="Proteomes" id="UP000266302">
    <property type="component" value="Unassembled WGS sequence"/>
</dbReference>
<dbReference type="OrthoDB" id="18526at2"/>
<dbReference type="AlphaFoldDB" id="A0A398C4H1"/>
<comment type="caution">
    <text evidence="4">The sequence shown here is derived from an EMBL/GenBank/DDBJ whole genome shotgun (WGS) entry which is preliminary data.</text>
</comment>
<keyword evidence="5" id="KW-1185">Reference proteome</keyword>
<dbReference type="Pfam" id="PF01266">
    <property type="entry name" value="DAO"/>
    <property type="match status" value="1"/>
</dbReference>
<protein>
    <submittedName>
        <fullName evidence="4">FAD-dependent oxidoreductase</fullName>
    </submittedName>
</protein>
<name>A0A398C4H1_9BURK</name>
<accession>A0A398C4H1</accession>
<dbReference type="PANTHER" id="PTHR13847">
    <property type="entry name" value="SARCOSINE DEHYDROGENASE-RELATED"/>
    <property type="match status" value="1"/>
</dbReference>